<feature type="region of interest" description="Disordered" evidence="1">
    <location>
        <begin position="31"/>
        <end position="76"/>
    </location>
</feature>
<dbReference type="RefSeq" id="WP_394850149.1">
    <property type="nucleotide sequence ID" value="NZ_CP089982.1"/>
</dbReference>
<organism evidence="3 4">
    <name type="scientific">Pendulispora brunnea</name>
    <dbReference type="NCBI Taxonomy" id="2905690"/>
    <lineage>
        <taxon>Bacteria</taxon>
        <taxon>Pseudomonadati</taxon>
        <taxon>Myxococcota</taxon>
        <taxon>Myxococcia</taxon>
        <taxon>Myxococcales</taxon>
        <taxon>Sorangiineae</taxon>
        <taxon>Pendulisporaceae</taxon>
        <taxon>Pendulispora</taxon>
    </lineage>
</organism>
<keyword evidence="4" id="KW-1185">Reference proteome</keyword>
<protein>
    <submittedName>
        <fullName evidence="3">Pectinacetylesterase family protein</fullName>
    </submittedName>
</protein>
<keyword evidence="2" id="KW-0732">Signal</keyword>
<evidence type="ECO:0000256" key="2">
    <source>
        <dbReference type="SAM" id="SignalP"/>
    </source>
</evidence>
<dbReference type="EMBL" id="CP089982">
    <property type="protein sequence ID" value="WXA99510.1"/>
    <property type="molecule type" value="Genomic_DNA"/>
</dbReference>
<name>A0ABZ2KLH3_9BACT</name>
<feature type="compositionally biased region" description="Gly residues" evidence="1">
    <location>
        <begin position="50"/>
        <end position="76"/>
    </location>
</feature>
<dbReference type="InterPro" id="IPR029058">
    <property type="entry name" value="AB_hydrolase_fold"/>
</dbReference>
<dbReference type="InterPro" id="IPR004963">
    <property type="entry name" value="PAE/NOTUM"/>
</dbReference>
<feature type="signal peptide" evidence="2">
    <location>
        <begin position="1"/>
        <end position="19"/>
    </location>
</feature>
<evidence type="ECO:0000313" key="4">
    <source>
        <dbReference type="Proteomes" id="UP001379533"/>
    </source>
</evidence>
<dbReference type="PANTHER" id="PTHR21562:SF83">
    <property type="entry name" value="PECTIN ACETYLESTERASE 4"/>
    <property type="match status" value="1"/>
</dbReference>
<dbReference type="SUPFAM" id="SSF53474">
    <property type="entry name" value="alpha/beta-Hydrolases"/>
    <property type="match status" value="1"/>
</dbReference>
<gene>
    <name evidence="3" type="ORF">LZC95_22160</name>
</gene>
<sequence>MRSHPLFSAAMFVPCLALATLVTSSANCGGDDTGGIPPGPDSGKDSSGGNVSGDSGGGRGDSGNGGNDSGTADGGDSGLTCAPFDVGAPVSNAPANAWTWVPVAGAKCRDGSDTGFAIRTKPDSKKLMIYLQGGGACFNAATCAANPQNFDFASWNGTQSSGGILSDSNAANPVKDWNAVFFPYCSGDIFGGSVESGDVPSGPQDQRFTGVANVLAYLKRIVPTFPNVDQVLLTGSSAGGFGASISYERVAKAFCPRPVVMIDDAGPVMSDTYLPPCLQQRFRNVWNLNAGLPADCTACNLADGGSAGGLVNAVPFIINKYPQGRFGLLSADQDSTIRLFMSFGNNNCQNINGFPGTYPGDQYSKGLAELRDNYLKPTGRASTYYVPGERHTFLYGDEFYSTKVGDVALTDWVAGILNGAAPTHVGP</sequence>
<feature type="chain" id="PRO_5045231092" evidence="2">
    <location>
        <begin position="20"/>
        <end position="427"/>
    </location>
</feature>
<proteinExistence type="predicted"/>
<accession>A0ABZ2KLH3</accession>
<evidence type="ECO:0000313" key="3">
    <source>
        <dbReference type="EMBL" id="WXA99510.1"/>
    </source>
</evidence>
<dbReference type="Pfam" id="PF03283">
    <property type="entry name" value="PAE"/>
    <property type="match status" value="1"/>
</dbReference>
<dbReference type="Proteomes" id="UP001379533">
    <property type="component" value="Chromosome"/>
</dbReference>
<evidence type="ECO:0000256" key="1">
    <source>
        <dbReference type="SAM" id="MobiDB-lite"/>
    </source>
</evidence>
<dbReference type="PANTHER" id="PTHR21562">
    <property type="entry name" value="NOTUM-RELATED"/>
    <property type="match status" value="1"/>
</dbReference>
<reference evidence="3 4" key="1">
    <citation type="submission" date="2021-12" db="EMBL/GenBank/DDBJ databases">
        <title>Discovery of the Pendulisporaceae a myxobacterial family with distinct sporulation behavior and unique specialized metabolism.</title>
        <authorList>
            <person name="Garcia R."/>
            <person name="Popoff A."/>
            <person name="Bader C.D."/>
            <person name="Loehr J."/>
            <person name="Walesch S."/>
            <person name="Walt C."/>
            <person name="Boldt J."/>
            <person name="Bunk B."/>
            <person name="Haeckl F.J.F.P.J."/>
            <person name="Gunesch A.P."/>
            <person name="Birkelbach J."/>
            <person name="Nuebel U."/>
            <person name="Pietschmann T."/>
            <person name="Bach T."/>
            <person name="Mueller R."/>
        </authorList>
    </citation>
    <scope>NUCLEOTIDE SEQUENCE [LARGE SCALE GENOMIC DNA]</scope>
    <source>
        <strain evidence="3 4">MSr12523</strain>
    </source>
</reference>